<dbReference type="Proteomes" id="UP000626026">
    <property type="component" value="Unassembled WGS sequence"/>
</dbReference>
<dbReference type="EMBL" id="JACTVA010000070">
    <property type="protein sequence ID" value="MBC9209755.1"/>
    <property type="molecule type" value="Genomic_DNA"/>
</dbReference>
<accession>A0ABR7RUG1</accession>
<evidence type="ECO:0000313" key="2">
    <source>
        <dbReference type="Proteomes" id="UP000626026"/>
    </source>
</evidence>
<proteinExistence type="predicted"/>
<comment type="caution">
    <text evidence="1">The sequence shown here is derived from an EMBL/GenBank/DDBJ whole genome shotgun (WGS) entry which is preliminary data.</text>
</comment>
<organism evidence="1 2">
    <name type="scientific">Teichococcus aerophilus</name>
    <dbReference type="NCBI Taxonomy" id="1224513"/>
    <lineage>
        <taxon>Bacteria</taxon>
        <taxon>Pseudomonadati</taxon>
        <taxon>Pseudomonadota</taxon>
        <taxon>Alphaproteobacteria</taxon>
        <taxon>Acetobacterales</taxon>
        <taxon>Roseomonadaceae</taxon>
        <taxon>Roseomonas</taxon>
    </lineage>
</organism>
<dbReference type="RefSeq" id="WP_187786880.1">
    <property type="nucleotide sequence ID" value="NZ_JACTVA010000070.1"/>
</dbReference>
<name>A0ABR7RUG1_9PROT</name>
<keyword evidence="2" id="KW-1185">Reference proteome</keyword>
<gene>
    <name evidence="1" type="ORF">IBL26_23160</name>
</gene>
<reference evidence="1 2" key="1">
    <citation type="journal article" date="2013" name="Int. J. Syst. Evol. Microbiol.">
        <title>Roseomonas aerophila sp. nov., isolated from air.</title>
        <authorList>
            <person name="Kim S.J."/>
            <person name="Weon H.Y."/>
            <person name="Ahn J.H."/>
            <person name="Hong S.B."/>
            <person name="Seok S.J."/>
            <person name="Whang K.S."/>
            <person name="Kwon S.W."/>
        </authorList>
    </citation>
    <scope>NUCLEOTIDE SEQUENCE [LARGE SCALE GENOMIC DNA]</scope>
    <source>
        <strain evidence="1 2">NBRC 108923</strain>
    </source>
</reference>
<sequence>MTATISARVYEVTFHKKGEKICLPHTSDEFSVPPKKFLESFVKFKSSSSHNSEKERSWRFLEIDKTEGGGSRGHIKYGTFGFESDFVDTQTKKTKFKRGVNDAEEVPLFYEFWLPKNSNKLFFLFQSFQGRSCVQMAMSEMQEKFEEENEGLSFKYQKLLANSLGSSSAGLPVRRLRLIKRGAPSDIANEYFGDSDNDQIDYELSFTARPRKFLGLFSQLMKSMPKETGSVLKYEGLEFNEAYADVRVGRRVRRVGLFGVSSDAGVIDLSDDVERGPNGHPTYESMCELSDGILADFYDAASEA</sequence>
<evidence type="ECO:0000313" key="1">
    <source>
        <dbReference type="EMBL" id="MBC9209755.1"/>
    </source>
</evidence>
<protein>
    <submittedName>
        <fullName evidence="1">Uncharacterized protein</fullName>
    </submittedName>
</protein>